<keyword evidence="2" id="KW-1185">Reference proteome</keyword>
<evidence type="ECO:0000313" key="1">
    <source>
        <dbReference type="EMBL" id="KAF9030887.1"/>
    </source>
</evidence>
<sequence length="284" mass="31904">MPCVETWNKEIPDYCHGSFDKQNFIGIRFALDEKKGTDLVANFAKCKDPNKPTEYHKISIICGFRPETYTRIGLLTRMTGCRHPMCSPGGTEEVLALDTQIEAANEFASWFRFGQDKRTAWLIRTNSVKPLQQILGQNTAMSAPVLVAHTQTNTIVQTSASAPVHHPTNTATPRRRRVFVGVVLPATVNGRLKRPAEDAEMDQRLKRVKVELENEVICSEDRGEGSSKQKARGCVDTGKDDEWDEERLIEACNKVGEALFRPELGKKLQEAMADLQTTFIGNRR</sequence>
<proteinExistence type="predicted"/>
<dbReference type="AlphaFoldDB" id="A0A9P5P785"/>
<protein>
    <submittedName>
        <fullName evidence="1">Uncharacterized protein</fullName>
    </submittedName>
</protein>
<name>A0A9P5P785_9AGAR</name>
<dbReference type="EMBL" id="JADNRY010000661">
    <property type="protein sequence ID" value="KAF9030887.1"/>
    <property type="molecule type" value="Genomic_DNA"/>
</dbReference>
<dbReference type="Proteomes" id="UP000772434">
    <property type="component" value="Unassembled WGS sequence"/>
</dbReference>
<comment type="caution">
    <text evidence="1">The sequence shown here is derived from an EMBL/GenBank/DDBJ whole genome shotgun (WGS) entry which is preliminary data.</text>
</comment>
<organism evidence="1 2">
    <name type="scientific">Rhodocollybia butyracea</name>
    <dbReference type="NCBI Taxonomy" id="206335"/>
    <lineage>
        <taxon>Eukaryota</taxon>
        <taxon>Fungi</taxon>
        <taxon>Dikarya</taxon>
        <taxon>Basidiomycota</taxon>
        <taxon>Agaricomycotina</taxon>
        <taxon>Agaricomycetes</taxon>
        <taxon>Agaricomycetidae</taxon>
        <taxon>Agaricales</taxon>
        <taxon>Marasmiineae</taxon>
        <taxon>Omphalotaceae</taxon>
        <taxon>Rhodocollybia</taxon>
    </lineage>
</organism>
<gene>
    <name evidence="1" type="ORF">BDP27DRAFT_1436202</name>
</gene>
<reference evidence="1" key="1">
    <citation type="submission" date="2020-11" db="EMBL/GenBank/DDBJ databases">
        <authorList>
            <consortium name="DOE Joint Genome Institute"/>
            <person name="Ahrendt S."/>
            <person name="Riley R."/>
            <person name="Andreopoulos W."/>
            <person name="Labutti K."/>
            <person name="Pangilinan J."/>
            <person name="Ruiz-Duenas F.J."/>
            <person name="Barrasa J.M."/>
            <person name="Sanchez-Garcia M."/>
            <person name="Camarero S."/>
            <person name="Miyauchi S."/>
            <person name="Serrano A."/>
            <person name="Linde D."/>
            <person name="Babiker R."/>
            <person name="Drula E."/>
            <person name="Ayuso-Fernandez I."/>
            <person name="Pacheco R."/>
            <person name="Padilla G."/>
            <person name="Ferreira P."/>
            <person name="Barriuso J."/>
            <person name="Kellner H."/>
            <person name="Castanera R."/>
            <person name="Alfaro M."/>
            <person name="Ramirez L."/>
            <person name="Pisabarro A.G."/>
            <person name="Kuo A."/>
            <person name="Tritt A."/>
            <person name="Lipzen A."/>
            <person name="He G."/>
            <person name="Yan M."/>
            <person name="Ng V."/>
            <person name="Cullen D."/>
            <person name="Martin F."/>
            <person name="Rosso M.-N."/>
            <person name="Henrissat B."/>
            <person name="Hibbett D."/>
            <person name="Martinez A.T."/>
            <person name="Grigoriev I.V."/>
        </authorList>
    </citation>
    <scope>NUCLEOTIDE SEQUENCE</scope>
    <source>
        <strain evidence="1">AH 40177</strain>
    </source>
</reference>
<evidence type="ECO:0000313" key="2">
    <source>
        <dbReference type="Proteomes" id="UP000772434"/>
    </source>
</evidence>
<accession>A0A9P5P785</accession>